<comment type="caution">
    <text evidence="3">The sequence shown here is derived from an EMBL/GenBank/DDBJ whole genome shotgun (WGS) entry which is preliminary data.</text>
</comment>
<reference evidence="3 4" key="1">
    <citation type="submission" date="2016-04" db="EMBL/GenBank/DDBJ databases">
        <title>ATOL: Assembling a taxonomically balanced genome-scale reconstruction of the evolutionary history of the Enterobacteriaceae.</title>
        <authorList>
            <person name="Plunkett G.III."/>
            <person name="Neeno-Eckwall E.C."/>
            <person name="Glasner J.D."/>
            <person name="Perna N.T."/>
        </authorList>
    </citation>
    <scope>NUCLEOTIDE SEQUENCE [LARGE SCALE GENOMIC DNA]</scope>
    <source>
        <strain evidence="3 4">ATCC 51604</strain>
    </source>
</reference>
<dbReference type="GO" id="GO:0003677">
    <property type="term" value="F:DNA binding"/>
    <property type="evidence" value="ECO:0007669"/>
    <property type="project" value="UniProtKB-KW"/>
</dbReference>
<evidence type="ECO:0000256" key="1">
    <source>
        <dbReference type="ARBA" id="ARBA00023125"/>
    </source>
</evidence>
<organism evidence="3 4">
    <name type="scientific">Buttiauxella gaviniae ATCC 51604</name>
    <dbReference type="NCBI Taxonomy" id="1354253"/>
    <lineage>
        <taxon>Bacteria</taxon>
        <taxon>Pseudomonadati</taxon>
        <taxon>Pseudomonadota</taxon>
        <taxon>Gammaproteobacteria</taxon>
        <taxon>Enterobacterales</taxon>
        <taxon>Enterobacteriaceae</taxon>
        <taxon>Buttiauxella</taxon>
    </lineage>
</organism>
<dbReference type="InterPro" id="IPR000792">
    <property type="entry name" value="Tscrpt_reg_LuxR_C"/>
</dbReference>
<evidence type="ECO:0000313" key="3">
    <source>
        <dbReference type="EMBL" id="OAT23315.1"/>
    </source>
</evidence>
<feature type="domain" description="HTH luxR-type" evidence="2">
    <location>
        <begin position="180"/>
        <end position="237"/>
    </location>
</feature>
<protein>
    <submittedName>
        <fullName evidence="3">Transcriptional regulator of fimbriae expression</fullName>
    </submittedName>
</protein>
<dbReference type="EMBL" id="LXEP01000006">
    <property type="protein sequence ID" value="OAT23315.1"/>
    <property type="molecule type" value="Genomic_DNA"/>
</dbReference>
<dbReference type="SUPFAM" id="SSF46894">
    <property type="entry name" value="C-terminal effector domain of the bipartite response regulators"/>
    <property type="match status" value="1"/>
</dbReference>
<sequence length="248" mass="28558">MYIAARKRRFRRIKNGDLTHFHSRLTPIVFDRIESLQQQMYAKQLPEPLDIILVTSDYYLSLALTEHFFKFQRTHVCVNLEEAEVMLQQTPQPRVFIDLDGVSEPAIDVLNMIRQWHQTWPRLNMMQLTACRCMEVARLIDAASIFPVVERRLRITDLLILLTQKRARQDWSIAQDGSHLVPLSKREWNILLAVAKGESLKTIAASFHKPYHSVVYTLGRVAARIGAGNNKSLIHLLNKLSCASSSKV</sequence>
<gene>
    <name evidence="3" type="ORF">M977_00790</name>
</gene>
<name>A0A1B7I4P6_9ENTR</name>
<dbReference type="AlphaFoldDB" id="A0A1B7I4P6"/>
<dbReference type="PATRIC" id="fig|1354253.4.peg.812"/>
<accession>A0A1B7I4P6</accession>
<dbReference type="InterPro" id="IPR016032">
    <property type="entry name" value="Sig_transdc_resp-reg_C-effctor"/>
</dbReference>
<keyword evidence="1" id="KW-0238">DNA-binding</keyword>
<dbReference type="InterPro" id="IPR036388">
    <property type="entry name" value="WH-like_DNA-bd_sf"/>
</dbReference>
<evidence type="ECO:0000313" key="4">
    <source>
        <dbReference type="Proteomes" id="UP000078504"/>
    </source>
</evidence>
<dbReference type="Proteomes" id="UP000078504">
    <property type="component" value="Unassembled WGS sequence"/>
</dbReference>
<dbReference type="Pfam" id="PF00196">
    <property type="entry name" value="GerE"/>
    <property type="match status" value="1"/>
</dbReference>
<evidence type="ECO:0000259" key="2">
    <source>
        <dbReference type="SMART" id="SM00421"/>
    </source>
</evidence>
<dbReference type="SMART" id="SM00421">
    <property type="entry name" value="HTH_LUXR"/>
    <property type="match status" value="1"/>
</dbReference>
<dbReference type="Gene3D" id="1.10.10.10">
    <property type="entry name" value="Winged helix-like DNA-binding domain superfamily/Winged helix DNA-binding domain"/>
    <property type="match status" value="1"/>
</dbReference>
<dbReference type="GO" id="GO:0006355">
    <property type="term" value="P:regulation of DNA-templated transcription"/>
    <property type="evidence" value="ECO:0007669"/>
    <property type="project" value="InterPro"/>
</dbReference>
<dbReference type="RefSeq" id="WP_167351086.1">
    <property type="nucleotide sequence ID" value="NZ_LXEP01000006.1"/>
</dbReference>
<proteinExistence type="predicted"/>